<dbReference type="AlphaFoldDB" id="A0A3A4QQ09"/>
<protein>
    <submittedName>
        <fullName evidence="1">Uncharacterized protein</fullName>
    </submittedName>
</protein>
<accession>A0A3A4QQ09</accession>
<comment type="caution">
    <text evidence="1">The sequence shown here is derived from an EMBL/GenBank/DDBJ whole genome shotgun (WGS) entry which is preliminary data.</text>
</comment>
<dbReference type="Proteomes" id="UP000266426">
    <property type="component" value="Unassembled WGS sequence"/>
</dbReference>
<dbReference type="EMBL" id="QZJZ01000105">
    <property type="protein sequence ID" value="RJP55888.1"/>
    <property type="molecule type" value="Genomic_DNA"/>
</dbReference>
<organism evidence="1 2">
    <name type="scientific">Candidatus Auribacter fodinae</name>
    <dbReference type="NCBI Taxonomy" id="2093366"/>
    <lineage>
        <taxon>Bacteria</taxon>
        <taxon>Pseudomonadati</taxon>
        <taxon>Candidatus Auribacterota</taxon>
        <taxon>Candidatus Auribacteria</taxon>
        <taxon>Candidatus Auribacterales</taxon>
        <taxon>Candidatus Auribacteraceae</taxon>
        <taxon>Candidatus Auribacter</taxon>
    </lineage>
</organism>
<gene>
    <name evidence="1" type="ORF">C4541_13345</name>
</gene>
<reference evidence="1 2" key="1">
    <citation type="journal article" date="2017" name="ISME J.">
        <title>Energy and carbon metabolisms in a deep terrestrial subsurface fluid microbial community.</title>
        <authorList>
            <person name="Momper L."/>
            <person name="Jungbluth S.P."/>
            <person name="Lee M.D."/>
            <person name="Amend J.P."/>
        </authorList>
    </citation>
    <scope>NUCLEOTIDE SEQUENCE [LARGE SCALE GENOMIC DNA]</scope>
    <source>
        <strain evidence="1">SURF_26</strain>
    </source>
</reference>
<evidence type="ECO:0000313" key="1">
    <source>
        <dbReference type="EMBL" id="RJP55888.1"/>
    </source>
</evidence>
<name>A0A3A4QQ09_9BACT</name>
<sequence length="110" mass="12828">MKYGHQSFRKCLMFKQILVLEQINQKTSPQRMTSSSFLLFEPLLSNKQKNVIFPHAVCTMQRIVLKMVFIINFIFSGRFVNNHFWRIIPGVNAVFEKTSGSVFHNSNTSQ</sequence>
<evidence type="ECO:0000313" key="2">
    <source>
        <dbReference type="Proteomes" id="UP000266426"/>
    </source>
</evidence>
<proteinExistence type="predicted"/>